<dbReference type="NCBIfam" id="TIGR00287">
    <property type="entry name" value="cas1"/>
    <property type="match status" value="1"/>
</dbReference>
<dbReference type="EC" id="3.1.-.-" evidence="9"/>
<comment type="function">
    <text evidence="9">CRISPR (clustered regularly interspaced short palindromic repeat), is an adaptive immune system that provides protection against mobile genetic elements (viruses, transposable elements and conjugative plasmids). CRISPR clusters contain spacers, sequences complementary to antecedent mobile elements, and target invading nucleic acids. CRISPR clusters are transcribed and processed into CRISPR RNA (crRNA). Acts as a dsDNA endonuclease. Involved in the integration of spacer DNA into the CRISPR cassette.</text>
</comment>
<dbReference type="GO" id="GO:0046872">
    <property type="term" value="F:metal ion binding"/>
    <property type="evidence" value="ECO:0007669"/>
    <property type="project" value="UniProtKB-UniRule"/>
</dbReference>
<comment type="cofactor">
    <cofactor evidence="9">
        <name>Mg(2+)</name>
        <dbReference type="ChEBI" id="CHEBI:18420"/>
    </cofactor>
    <cofactor evidence="9">
        <name>Mn(2+)</name>
        <dbReference type="ChEBI" id="CHEBI:29035"/>
    </cofactor>
</comment>
<keyword evidence="4 9" id="KW-0378">Hydrolase</keyword>
<dbReference type="GO" id="GO:0051607">
    <property type="term" value="P:defense response to virus"/>
    <property type="evidence" value="ECO:0007669"/>
    <property type="project" value="UniProtKB-UniRule"/>
</dbReference>
<keyword evidence="2 9" id="KW-0479">Metal-binding</keyword>
<dbReference type="InterPro" id="IPR042206">
    <property type="entry name" value="CRISPR-assoc_Cas1_C"/>
</dbReference>
<dbReference type="InterPro" id="IPR002729">
    <property type="entry name" value="CRISPR-assoc_Cas1"/>
</dbReference>
<dbReference type="EMBL" id="QGMZ01000041">
    <property type="protein sequence ID" value="PWR70461.1"/>
    <property type="molecule type" value="Genomic_DNA"/>
</dbReference>
<evidence type="ECO:0000256" key="4">
    <source>
        <dbReference type="ARBA" id="ARBA00022801"/>
    </source>
</evidence>
<evidence type="ECO:0000256" key="8">
    <source>
        <dbReference type="ARBA" id="ARBA00023211"/>
    </source>
</evidence>
<evidence type="ECO:0000256" key="9">
    <source>
        <dbReference type="HAMAP-Rule" id="MF_01470"/>
    </source>
</evidence>
<protein>
    <recommendedName>
        <fullName evidence="9">CRISPR-associated endonuclease Cas1</fullName>
        <ecNumber evidence="9">3.1.-.-</ecNumber>
    </recommendedName>
</protein>
<evidence type="ECO:0000313" key="11">
    <source>
        <dbReference type="Proteomes" id="UP000245934"/>
    </source>
</evidence>
<name>A0A2V2N4N5_9EURY</name>
<dbReference type="Gene3D" id="3.100.10.20">
    <property type="entry name" value="CRISPR-associated endonuclease Cas1, N-terminal domain"/>
    <property type="match status" value="1"/>
</dbReference>
<accession>A0A2V2N4N5</accession>
<comment type="caution">
    <text evidence="10">The sequence shown here is derived from an EMBL/GenBank/DDBJ whole genome shotgun (WGS) entry which is preliminary data.</text>
</comment>
<keyword evidence="6 9" id="KW-0051">Antiviral defense</keyword>
<feature type="binding site" evidence="9">
    <location>
        <position position="244"/>
    </location>
    <ligand>
        <name>Mn(2+)</name>
        <dbReference type="ChEBI" id="CHEBI:29035"/>
    </ligand>
</feature>
<dbReference type="CDD" id="cd09634">
    <property type="entry name" value="Cas1_I-II-III"/>
    <property type="match status" value="1"/>
</dbReference>
<dbReference type="GO" id="GO:0016787">
    <property type="term" value="F:hydrolase activity"/>
    <property type="evidence" value="ECO:0007669"/>
    <property type="project" value="UniProtKB-KW"/>
</dbReference>
<keyword evidence="11" id="KW-1185">Reference proteome</keyword>
<evidence type="ECO:0000256" key="2">
    <source>
        <dbReference type="ARBA" id="ARBA00022723"/>
    </source>
</evidence>
<dbReference type="Gene3D" id="1.20.120.920">
    <property type="entry name" value="CRISPR-associated endonuclease Cas1, C-terminal domain"/>
    <property type="match status" value="1"/>
</dbReference>
<evidence type="ECO:0000313" key="10">
    <source>
        <dbReference type="EMBL" id="PWR70461.1"/>
    </source>
</evidence>
<evidence type="ECO:0000256" key="7">
    <source>
        <dbReference type="ARBA" id="ARBA00023125"/>
    </source>
</evidence>
<reference evidence="10 11" key="1">
    <citation type="submission" date="2018-05" db="EMBL/GenBank/DDBJ databases">
        <title>Draft genome of Methanospirillum stamsii Pt1.</title>
        <authorList>
            <person name="Dueholm M.S."/>
            <person name="Nielsen P.H."/>
            <person name="Bakmann L.F."/>
            <person name="Otzen D.E."/>
        </authorList>
    </citation>
    <scope>NUCLEOTIDE SEQUENCE [LARGE SCALE GENOMIC DNA]</scope>
    <source>
        <strain evidence="10 11">Pt1</strain>
    </source>
</reference>
<dbReference type="GO" id="GO:0003677">
    <property type="term" value="F:DNA binding"/>
    <property type="evidence" value="ECO:0007669"/>
    <property type="project" value="UniProtKB-KW"/>
</dbReference>
<dbReference type="AlphaFoldDB" id="A0A2V2N4N5"/>
<dbReference type="PANTHER" id="PTHR34353">
    <property type="entry name" value="CRISPR-ASSOCIATED ENDONUCLEASE CAS1 1"/>
    <property type="match status" value="1"/>
</dbReference>
<feature type="binding site" evidence="9">
    <location>
        <position position="164"/>
    </location>
    <ligand>
        <name>Mn(2+)</name>
        <dbReference type="ChEBI" id="CHEBI:29035"/>
    </ligand>
</feature>
<dbReference type="HAMAP" id="MF_01470">
    <property type="entry name" value="Cas1"/>
    <property type="match status" value="1"/>
</dbReference>
<feature type="binding site" evidence="9">
    <location>
        <position position="229"/>
    </location>
    <ligand>
        <name>Mn(2+)</name>
        <dbReference type="ChEBI" id="CHEBI:29035"/>
    </ligand>
</feature>
<comment type="subunit">
    <text evidence="9">Homodimer, forms a heterotetramer with a Cas2 homodimer.</text>
</comment>
<dbReference type="InterPro" id="IPR050646">
    <property type="entry name" value="Cas1"/>
</dbReference>
<evidence type="ECO:0000256" key="3">
    <source>
        <dbReference type="ARBA" id="ARBA00022759"/>
    </source>
</evidence>
<dbReference type="RefSeq" id="WP_109942022.1">
    <property type="nucleotide sequence ID" value="NZ_CP176366.1"/>
</dbReference>
<evidence type="ECO:0000256" key="1">
    <source>
        <dbReference type="ARBA" id="ARBA00022722"/>
    </source>
</evidence>
<dbReference type="PANTHER" id="PTHR34353:SF2">
    <property type="entry name" value="CRISPR-ASSOCIATED ENDONUCLEASE CAS1 1"/>
    <property type="match status" value="1"/>
</dbReference>
<keyword evidence="3 9" id="KW-0255">Endonuclease</keyword>
<evidence type="ECO:0000256" key="6">
    <source>
        <dbReference type="ARBA" id="ARBA00023118"/>
    </source>
</evidence>
<gene>
    <name evidence="9 10" type="primary">cas1</name>
    <name evidence="10" type="ORF">DLD82_15415</name>
</gene>
<keyword evidence="7 9" id="KW-0238">DNA-binding</keyword>
<dbReference type="GO" id="GO:0043571">
    <property type="term" value="P:maintenance of CRISPR repeat elements"/>
    <property type="evidence" value="ECO:0007669"/>
    <property type="project" value="UniProtKB-UniRule"/>
</dbReference>
<dbReference type="Proteomes" id="UP000245934">
    <property type="component" value="Unassembled WGS sequence"/>
</dbReference>
<dbReference type="Pfam" id="PF01867">
    <property type="entry name" value="Cas_Cas1"/>
    <property type="match status" value="1"/>
</dbReference>
<sequence length="333" mass="36964">MSDRSDLVINGYGASVRKKSNRFIIENEGEKYEFAASQIGQLLVTGSALISSDALKLAADEGIDLVVCTKSGDPSCRIVPCHGKGIATVRRNQITAAGTEAGYSLVAIILRAKIQHVGRFLRIIGKRRENPDLITEGEAVERIAQQIPEAGLLKELSETLRGIEGQASHRYFSALTDVIPAELYHGHRSQHPATDVFNAYLNYGYGILYNEVETACILAGLDPYAGFLHGDRYGNKALVYDLIEQFRQPIIDHVVVTLAVREQMDSSDIDEKGWLVADARRRAITAVIGRLDDERDIQGKKTSFRSFIRDNIRKAGHTLSGTGVYHPLDWRWR</sequence>
<dbReference type="GO" id="GO:0004519">
    <property type="term" value="F:endonuclease activity"/>
    <property type="evidence" value="ECO:0007669"/>
    <property type="project" value="UniProtKB-UniRule"/>
</dbReference>
<dbReference type="InterPro" id="IPR042211">
    <property type="entry name" value="CRISPR-assoc_Cas1_N"/>
</dbReference>
<comment type="similarity">
    <text evidence="9">Belongs to the CRISPR-associated endonuclease Cas1 family.</text>
</comment>
<evidence type="ECO:0000256" key="5">
    <source>
        <dbReference type="ARBA" id="ARBA00022842"/>
    </source>
</evidence>
<organism evidence="10 11">
    <name type="scientific">Methanospirillum stamsii</name>
    <dbReference type="NCBI Taxonomy" id="1277351"/>
    <lineage>
        <taxon>Archaea</taxon>
        <taxon>Methanobacteriati</taxon>
        <taxon>Methanobacteriota</taxon>
        <taxon>Stenosarchaea group</taxon>
        <taxon>Methanomicrobia</taxon>
        <taxon>Methanomicrobiales</taxon>
        <taxon>Methanospirillaceae</taxon>
        <taxon>Methanospirillum</taxon>
    </lineage>
</organism>
<keyword evidence="1 9" id="KW-0540">Nuclease</keyword>
<keyword evidence="8 9" id="KW-0464">Manganese</keyword>
<keyword evidence="5 9" id="KW-0460">Magnesium</keyword>
<proteinExistence type="inferred from homology"/>
<dbReference type="OrthoDB" id="2216at2157"/>
<dbReference type="GeneID" id="97610230"/>